<feature type="binding site" evidence="8">
    <location>
        <position position="881"/>
    </location>
    <ligand>
        <name>Zn(2+)</name>
        <dbReference type="ChEBI" id="CHEBI:29105"/>
        <note>ligand shared between dimeric partners</note>
    </ligand>
</feature>
<evidence type="ECO:0000256" key="3">
    <source>
        <dbReference type="ARBA" id="ARBA00022490"/>
    </source>
</evidence>
<dbReference type="InterPro" id="IPR016300">
    <property type="entry name" value="ATPase_ArsA/GET3"/>
</dbReference>
<comment type="function">
    <text evidence="8">ATPase required for the post-translational delivery of tail-anchored (TA) proteins to the endoplasmic reticulum. Recognizes and selectively binds the transmembrane domain of TA proteins in the cytosol. This complex then targets to the endoplasmic reticulum by membrane-bound receptors, where the tail-anchored protein is released for insertion. This process is regulated by ATP binding and hydrolysis. ATP binding drives the homodimer towards the closed dimer state, facilitating recognition of newly synthesized TA membrane proteins. ATP hydrolysis is required for insertion. Subsequently, the homodimer reverts towards the open dimer state, lowering its affinity for the membrane-bound receptor, and returning it to the cytosol to initiate a new round of targeting.</text>
</comment>
<dbReference type="GO" id="GO:0046872">
    <property type="term" value="F:metal ion binding"/>
    <property type="evidence" value="ECO:0007669"/>
    <property type="project" value="UniProtKB-KW"/>
</dbReference>
<dbReference type="SUPFAM" id="SSF57501">
    <property type="entry name" value="Cystine-knot cytokines"/>
    <property type="match status" value="1"/>
</dbReference>
<dbReference type="STRING" id="6335.A0A0V1LLX3"/>
<dbReference type="Proteomes" id="UP000054721">
    <property type="component" value="Unassembled WGS sequence"/>
</dbReference>
<evidence type="ECO:0000256" key="9">
    <source>
        <dbReference type="SAM" id="SignalP"/>
    </source>
</evidence>
<dbReference type="FunFam" id="3.40.50.300:FF:000235">
    <property type="entry name" value="ATPase ASNA1"/>
    <property type="match status" value="1"/>
</dbReference>
<keyword evidence="7 8" id="KW-0067">ATP-binding</keyword>
<dbReference type="AlphaFoldDB" id="A0A0V1LLX3"/>
<dbReference type="PANTHER" id="PTHR10803">
    <property type="entry name" value="ARSENICAL PUMP-DRIVING ATPASE ARSENITE-TRANSLOCATING ATPASE"/>
    <property type="match status" value="1"/>
</dbReference>
<feature type="binding site" evidence="8">
    <location>
        <position position="838"/>
    </location>
    <ligand>
        <name>ATP</name>
        <dbReference type="ChEBI" id="CHEBI:30616"/>
    </ligand>
</feature>
<sequence length="941" mass="108364">MLLTSILSVALISQLCYCILQANVPMLGNPYEKLRHNEVYLTIARYQNPLTNEHIIPGLSITYLHEDSDFPVMECKSDECRGCLQIYLDDYVDQQVNEKLVLDALLTLEYMNLEQDYRHFCENKQKPWTVRDFCYPNLAERKGAGSVLEQYFRSQHMLPICWEEKRSNRNRRYIKHHSETTSEIKVVECFKSGDPIMSMPDSIFMCNVCTAVRILPRNFTPSIIKEIICDPDSDSMCLLGHGKCFQNYNPVMVKRIDNNAKVQTMPFQARMGCNCAGRRSKKKVSRYTATNIAWLYNIEGCTNGFGSKSTGINHCRQYIVFVQSFTDAKIMLLLWIVAALFSIWMPEAASITETLELIEYNLETINGTENYATERRLPAYYTPRLYAGVLQEIVSIDAQNMHGRILSDYKIVKAKDNNTYFVCKSEKCFSCLKALLEKMKVILKDHADKNQINELWNVYQFNRTLLPCFYENMEETRCQKNREFTKQEFSDFVKNITSKRLLTCEEQNRKYNFTLPSRKKRTPNNKVMYDSSARYGSLCSYCVGIRNFGNKYSPRMMIEKYCKTEGSTFFNGHGTCYTLKTPVHIFRSNNSEIIYEAYENEENSNKIKIKPITPTIQNIIDQQSLKWIFVGGKGGVGKTTCSCSLGIQLAKVRRRVLIVSTDPAHNISDAFSQKFTKTPTQVEGVENLFAMEIDPTVFNNAFSEDAMEDDNILAQGRSLLVDLASSFPGIDEAMSFGEVMKLIQNMNFDVVIFDTAPTGHTLRLLSLPDVVEKGIRTFMRIRRTFNPLARQIGSMFGMSEVDSNISQKIDDIYPAIQQISAQFKDPEKTTFVCVCIAEFLSVYETERLIQELCKLQIDTHNVIVNQLLYPDKAEEFKCRMCAARRRIQSKYLAEIDDLYSDFHIIKLPLQEQEVRGVEDLSKFSENLLIPKKLELLTSENL</sequence>
<evidence type="ECO:0000256" key="2">
    <source>
        <dbReference type="ARBA" id="ARBA00022448"/>
    </source>
</evidence>
<keyword evidence="8" id="KW-0862">Zinc</keyword>
<dbReference type="Gene3D" id="3.40.50.300">
    <property type="entry name" value="P-loop containing nucleotide triphosphate hydrolases"/>
    <property type="match status" value="1"/>
</dbReference>
<protein>
    <recommendedName>
        <fullName evidence="8">ATPase ASNA1 homolog</fullName>
        <ecNumber evidence="8">3.6.-.-</ecNumber>
    </recommendedName>
    <alternativeName>
        <fullName evidence="8">Arsenical pump-driving ATPase homolog</fullName>
    </alternativeName>
    <alternativeName>
        <fullName evidence="8">Arsenite-stimulated ATPase</fullName>
    </alternativeName>
</protein>
<evidence type="ECO:0000256" key="4">
    <source>
        <dbReference type="ARBA" id="ARBA00022741"/>
    </source>
</evidence>
<evidence type="ECO:0000256" key="6">
    <source>
        <dbReference type="ARBA" id="ARBA00022824"/>
    </source>
</evidence>
<accession>A0A0V1LLX3</accession>
<dbReference type="CDD" id="cd02035">
    <property type="entry name" value="ArsA"/>
    <property type="match status" value="1"/>
</dbReference>
<evidence type="ECO:0000313" key="12">
    <source>
        <dbReference type="Proteomes" id="UP000054721"/>
    </source>
</evidence>
<evidence type="ECO:0000256" key="8">
    <source>
        <dbReference type="HAMAP-Rule" id="MF_03112"/>
    </source>
</evidence>
<keyword evidence="12" id="KW-1185">Reference proteome</keyword>
<evidence type="ECO:0000256" key="1">
    <source>
        <dbReference type="ARBA" id="ARBA00011040"/>
    </source>
</evidence>
<dbReference type="InterPro" id="IPR029034">
    <property type="entry name" value="Cystine-knot_cytokine"/>
</dbReference>
<dbReference type="GO" id="GO:0016887">
    <property type="term" value="F:ATP hydrolysis activity"/>
    <property type="evidence" value="ECO:0007669"/>
    <property type="project" value="InterPro"/>
</dbReference>
<feature type="binding site" evidence="8">
    <location>
        <position position="878"/>
    </location>
    <ligand>
        <name>Zn(2+)</name>
        <dbReference type="ChEBI" id="CHEBI:29105"/>
        <note>ligand shared between dimeric partners</note>
    </ligand>
</feature>
<dbReference type="SUPFAM" id="SSF52540">
    <property type="entry name" value="P-loop containing nucleoside triphosphate hydrolases"/>
    <property type="match status" value="1"/>
</dbReference>
<dbReference type="NCBIfam" id="TIGR00345">
    <property type="entry name" value="GET3_arsA_TRC40"/>
    <property type="match status" value="1"/>
</dbReference>
<dbReference type="GO" id="GO:0005524">
    <property type="term" value="F:ATP binding"/>
    <property type="evidence" value="ECO:0007669"/>
    <property type="project" value="UniProtKB-UniRule"/>
</dbReference>
<reference evidence="11 12" key="1">
    <citation type="submission" date="2015-05" db="EMBL/GenBank/DDBJ databases">
        <title>Evolution of Trichinella species and genotypes.</title>
        <authorList>
            <person name="Korhonen P.K."/>
            <person name="Edoardo P."/>
            <person name="Giuseppe L.R."/>
            <person name="Gasser R.B."/>
        </authorList>
    </citation>
    <scope>NUCLEOTIDE SEQUENCE [LARGE SCALE GENOMIC DNA]</scope>
    <source>
        <strain evidence="11">ISS10</strain>
    </source>
</reference>
<evidence type="ECO:0000256" key="7">
    <source>
        <dbReference type="ARBA" id="ARBA00022840"/>
    </source>
</evidence>
<dbReference type="HAMAP" id="MF_03112">
    <property type="entry name" value="Asna1_Get3"/>
    <property type="match status" value="1"/>
</dbReference>
<name>A0A0V1LLX3_9BILA</name>
<comment type="subunit">
    <text evidence="8">Homodimer.</text>
</comment>
<feature type="signal peptide" evidence="9">
    <location>
        <begin position="1"/>
        <end position="18"/>
    </location>
</feature>
<evidence type="ECO:0000313" key="11">
    <source>
        <dbReference type="EMBL" id="KRZ60527.1"/>
    </source>
</evidence>
<dbReference type="Pfam" id="PF02374">
    <property type="entry name" value="ArsA_ATPase"/>
    <property type="match status" value="1"/>
</dbReference>
<keyword evidence="5 8" id="KW-0378">Hydrolase</keyword>
<dbReference type="InterPro" id="IPR025723">
    <property type="entry name" value="ArsA/GET3_ATPase-like"/>
</dbReference>
<proteinExistence type="inferred from homology"/>
<feature type="chain" id="PRO_5006881933" description="ATPase ASNA1 homolog" evidence="9">
    <location>
        <begin position="19"/>
        <end position="941"/>
    </location>
</feature>
<feature type="binding site" evidence="8">
    <location>
        <begin position="633"/>
        <end position="640"/>
    </location>
    <ligand>
        <name>ATP</name>
        <dbReference type="ChEBI" id="CHEBI:30616"/>
    </ligand>
</feature>
<dbReference type="InterPro" id="IPR027542">
    <property type="entry name" value="ATPase_ArsA/GET3_euk"/>
</dbReference>
<dbReference type="EMBL" id="JYDW01000028">
    <property type="protein sequence ID" value="KRZ60527.1"/>
    <property type="molecule type" value="Genomic_DNA"/>
</dbReference>
<dbReference type="EC" id="3.6.-.-" evidence="8"/>
<dbReference type="OrthoDB" id="5977230at2759"/>
<comment type="similarity">
    <text evidence="1 8">Belongs to the arsA ATPase family.</text>
</comment>
<keyword evidence="8" id="KW-0479">Metal-binding</keyword>
<gene>
    <name evidence="11" type="primary">asna1</name>
    <name evidence="11" type="ORF">T02_11037</name>
</gene>
<dbReference type="PANTHER" id="PTHR10803:SF3">
    <property type="entry name" value="ATPASE GET3"/>
    <property type="match status" value="1"/>
</dbReference>
<feature type="binding site" evidence="8">
    <location>
        <position position="865"/>
    </location>
    <ligand>
        <name>ATP</name>
        <dbReference type="ChEBI" id="CHEBI:30616"/>
    </ligand>
</feature>
<keyword evidence="3 8" id="KW-0963">Cytoplasm</keyword>
<evidence type="ECO:0000256" key="5">
    <source>
        <dbReference type="ARBA" id="ARBA00022801"/>
    </source>
</evidence>
<feature type="active site" evidence="8">
    <location>
        <position position="662"/>
    </location>
</feature>
<dbReference type="InterPro" id="IPR027417">
    <property type="entry name" value="P-loop_NTPase"/>
</dbReference>
<keyword evidence="2 8" id="KW-0813">Transport</keyword>
<organism evidence="11 12">
    <name type="scientific">Trichinella nativa</name>
    <dbReference type="NCBI Taxonomy" id="6335"/>
    <lineage>
        <taxon>Eukaryota</taxon>
        <taxon>Metazoa</taxon>
        <taxon>Ecdysozoa</taxon>
        <taxon>Nematoda</taxon>
        <taxon>Enoplea</taxon>
        <taxon>Dorylaimia</taxon>
        <taxon>Trichinellida</taxon>
        <taxon>Trichinellidae</taxon>
        <taxon>Trichinella</taxon>
    </lineage>
</organism>
<feature type="domain" description="ArsA/GET3 Anion-transporting ATPase-like" evidence="10">
    <location>
        <begin position="626"/>
        <end position="927"/>
    </location>
</feature>
<keyword evidence="9" id="KW-0732">Signal</keyword>
<dbReference type="GO" id="GO:0071816">
    <property type="term" value="P:tail-anchored membrane protein insertion into ER membrane"/>
    <property type="evidence" value="ECO:0007669"/>
    <property type="project" value="TreeGrafter"/>
</dbReference>
<keyword evidence="4 8" id="KW-0547">Nucleotide-binding</keyword>
<dbReference type="GO" id="GO:0043529">
    <property type="term" value="C:GET complex"/>
    <property type="evidence" value="ECO:0007669"/>
    <property type="project" value="TreeGrafter"/>
</dbReference>
<comment type="subcellular location">
    <subcellularLocation>
        <location evidence="8">Cytoplasm</location>
    </subcellularLocation>
    <subcellularLocation>
        <location evidence="8">Endoplasmic reticulum</location>
    </subcellularLocation>
</comment>
<keyword evidence="6 8" id="KW-0256">Endoplasmic reticulum</keyword>
<evidence type="ECO:0000259" key="10">
    <source>
        <dbReference type="Pfam" id="PF02374"/>
    </source>
</evidence>
<comment type="caution">
    <text evidence="11">The sequence shown here is derived from an EMBL/GenBank/DDBJ whole genome shotgun (WGS) entry which is preliminary data.</text>
</comment>